<comment type="caution">
    <text evidence="1">The sequence shown here is derived from an EMBL/GenBank/DDBJ whole genome shotgun (WGS) entry which is preliminary data.</text>
</comment>
<proteinExistence type="predicted"/>
<evidence type="ECO:0000313" key="2">
    <source>
        <dbReference type="Proteomes" id="UP000664044"/>
    </source>
</evidence>
<dbReference type="InterPro" id="IPR022298">
    <property type="entry name" value="Conjug_transposon_TraN"/>
</dbReference>
<dbReference type="RefSeq" id="WP_207033941.1">
    <property type="nucleotide sequence ID" value="NZ_JAFLNL010000006.1"/>
</dbReference>
<gene>
    <name evidence="1" type="ORF">J0656_11625</name>
</gene>
<dbReference type="Proteomes" id="UP000664044">
    <property type="component" value="Unassembled WGS sequence"/>
</dbReference>
<dbReference type="Pfam" id="PF13595">
    <property type="entry name" value="DUF4138"/>
    <property type="match status" value="1"/>
</dbReference>
<keyword evidence="2" id="KW-1185">Reference proteome</keyword>
<organism evidence="1 2">
    <name type="scientific">Flagellimonas aurea</name>
    <dbReference type="NCBI Taxonomy" id="2915619"/>
    <lineage>
        <taxon>Bacteria</taxon>
        <taxon>Pseudomonadati</taxon>
        <taxon>Bacteroidota</taxon>
        <taxon>Flavobacteriia</taxon>
        <taxon>Flavobacteriales</taxon>
        <taxon>Flavobacteriaceae</taxon>
        <taxon>Flagellimonas</taxon>
    </lineage>
</organism>
<protein>
    <submittedName>
        <fullName evidence="1">DUF4138 domain-containing protein</fullName>
    </submittedName>
</protein>
<reference evidence="1 2" key="1">
    <citation type="submission" date="2021-03" db="EMBL/GenBank/DDBJ databases">
        <title>Muricauda lutimaris sp. nov. and Muricauda ruestringensis sp. nov, two marine members of the Flavobacteriaceae isolated from deep sea sediments of Western Pacific.</title>
        <authorList>
            <person name="Zhao S."/>
            <person name="Liu R."/>
        </authorList>
    </citation>
    <scope>NUCLEOTIDE SEQUENCE [LARGE SCALE GENOMIC DNA]</scope>
    <source>
        <strain evidence="1 2">BC31-1-A7</strain>
    </source>
</reference>
<dbReference type="EMBL" id="JAFLNL010000006">
    <property type="protein sequence ID" value="MBO0354665.1"/>
    <property type="molecule type" value="Genomic_DNA"/>
</dbReference>
<accession>A0ABS3G5G5</accession>
<name>A0ABS3G5G5_9FLAO</name>
<sequence>MKTLQRISIFVWSITALQAQTDTLIVNETHLFSLLFPEPITNAVTGHSNYTFGYNTDTPGRLGLLQGHAGTDSNLLVLTSDGLAYSFYLTYRKQLGKSHRFIDKNDAIGNVLIKKRLDSLDQQEKSRSQTIVQSDTVQYRKASHYFLERSSKVLKSKRKNGIVLRLCEVGYFGKETYIVLEIENKSKIDFDVDYIQIFKEQGSGSKKSSYQKLLSDTLYRYRMPSRVPTAYKQRFVCVIPKVTLGSRENLLVELREKQGNRQVVIRSK</sequence>
<evidence type="ECO:0000313" key="1">
    <source>
        <dbReference type="EMBL" id="MBO0354665.1"/>
    </source>
</evidence>